<dbReference type="InterPro" id="IPR045584">
    <property type="entry name" value="Pilin-like"/>
</dbReference>
<name>A0A518IEH3_9PLAN</name>
<keyword evidence="4" id="KW-1185">Reference proteome</keyword>
<evidence type="ECO:0000313" key="3">
    <source>
        <dbReference type="EMBL" id="QDV51470.1"/>
    </source>
</evidence>
<dbReference type="OrthoDB" id="285651at2"/>
<proteinExistence type="predicted"/>
<accession>A0A518IEH3</accession>
<keyword evidence="1" id="KW-1133">Transmembrane helix</keyword>
<reference evidence="3 4" key="1">
    <citation type="submission" date="2019-03" db="EMBL/GenBank/DDBJ databases">
        <title>Deep-cultivation of Planctomycetes and their phenomic and genomic characterization uncovers novel biology.</title>
        <authorList>
            <person name="Wiegand S."/>
            <person name="Jogler M."/>
            <person name="Boedeker C."/>
            <person name="Pinto D."/>
            <person name="Vollmers J."/>
            <person name="Rivas-Marin E."/>
            <person name="Kohn T."/>
            <person name="Peeters S.H."/>
            <person name="Heuer A."/>
            <person name="Rast P."/>
            <person name="Oberbeckmann S."/>
            <person name="Bunk B."/>
            <person name="Jeske O."/>
            <person name="Meyerdierks A."/>
            <person name="Storesund J.E."/>
            <person name="Kallscheuer N."/>
            <person name="Luecker S."/>
            <person name="Lage O.M."/>
            <person name="Pohl T."/>
            <person name="Merkel B.J."/>
            <person name="Hornburger P."/>
            <person name="Mueller R.-W."/>
            <person name="Bruemmer F."/>
            <person name="Labrenz M."/>
            <person name="Spormann A.M."/>
            <person name="Op den Camp H."/>
            <person name="Overmann J."/>
            <person name="Amann R."/>
            <person name="Jetten M.S.M."/>
            <person name="Mascher T."/>
            <person name="Medema M.H."/>
            <person name="Devos D.P."/>
            <person name="Kaster A.-K."/>
            <person name="Ovreas L."/>
            <person name="Rohde M."/>
            <person name="Galperin M.Y."/>
            <person name="Jogler C."/>
        </authorList>
    </citation>
    <scope>NUCLEOTIDE SEQUENCE [LARGE SCALE GENOMIC DNA]</scope>
    <source>
        <strain evidence="3 4">Enr17</strain>
    </source>
</reference>
<dbReference type="Proteomes" id="UP000318313">
    <property type="component" value="Chromosome"/>
</dbReference>
<dbReference type="PANTHER" id="PTHR30093:SF2">
    <property type="entry name" value="TYPE II SECRETION SYSTEM PROTEIN H"/>
    <property type="match status" value="1"/>
</dbReference>
<dbReference type="RefSeq" id="WP_145310697.1">
    <property type="nucleotide sequence ID" value="NZ_CP037452.1"/>
</dbReference>
<evidence type="ECO:0000313" key="4">
    <source>
        <dbReference type="Proteomes" id="UP000318313"/>
    </source>
</evidence>
<dbReference type="SUPFAM" id="SSF54523">
    <property type="entry name" value="Pili subunits"/>
    <property type="match status" value="1"/>
</dbReference>
<keyword evidence="1" id="KW-0472">Membrane</keyword>
<gene>
    <name evidence="3" type="ORF">Enr17x_35260</name>
</gene>
<evidence type="ECO:0000256" key="1">
    <source>
        <dbReference type="SAM" id="Phobius"/>
    </source>
</evidence>
<dbReference type="KEGG" id="gfm:Enr17x_35260"/>
<dbReference type="AlphaFoldDB" id="A0A518IEH3"/>
<evidence type="ECO:0000259" key="2">
    <source>
        <dbReference type="Pfam" id="PF07596"/>
    </source>
</evidence>
<dbReference type="EMBL" id="CP037452">
    <property type="protein sequence ID" value="QDV51470.1"/>
    <property type="molecule type" value="Genomic_DNA"/>
</dbReference>
<keyword evidence="1" id="KW-0812">Transmembrane</keyword>
<organism evidence="3 4">
    <name type="scientific">Gimesia fumaroli</name>
    <dbReference type="NCBI Taxonomy" id="2527976"/>
    <lineage>
        <taxon>Bacteria</taxon>
        <taxon>Pseudomonadati</taxon>
        <taxon>Planctomycetota</taxon>
        <taxon>Planctomycetia</taxon>
        <taxon>Planctomycetales</taxon>
        <taxon>Planctomycetaceae</taxon>
        <taxon>Gimesia</taxon>
    </lineage>
</organism>
<sequence length="258" mass="28773">MEGEPPKTDQQNRSNLTPHPLKRFSLLIALGFLIGLPCLIFLVLIGFGLIHVEQTRGEARRSQSKYNLKQISSALLLYHDQHNTLPPGAIIAADETPLHSWQALILPFIDQRGVHQQIDFEQPWNHPVNQQAFQQQVPQYLADWIEQKHSPEGYALSHYVGNEFLLKKNQSVPFGEITDGTSNTITAIERGAHFQPWGAPENLARPIDIIGPGKKTLFPDGNHVLFSDGRVRFLSKDIDPAILKALSTPAGGEVVGEF</sequence>
<dbReference type="PANTHER" id="PTHR30093">
    <property type="entry name" value="GENERAL SECRETION PATHWAY PROTEIN G"/>
    <property type="match status" value="1"/>
</dbReference>
<feature type="domain" description="DUF1559" evidence="2">
    <location>
        <begin position="56"/>
        <end position="141"/>
    </location>
</feature>
<dbReference type="Pfam" id="PF07596">
    <property type="entry name" value="SBP_bac_10"/>
    <property type="match status" value="1"/>
</dbReference>
<dbReference type="InterPro" id="IPR011453">
    <property type="entry name" value="DUF1559"/>
</dbReference>
<feature type="transmembrane region" description="Helical" evidence="1">
    <location>
        <begin position="24"/>
        <end position="52"/>
    </location>
</feature>
<protein>
    <recommendedName>
        <fullName evidence="2">DUF1559 domain-containing protein</fullName>
    </recommendedName>
</protein>